<keyword evidence="2 6" id="KW-0805">Transcription regulation</keyword>
<sequence>MEEQLIMRAKKGDDEAFQRLIEMHIKTVEKFAFQLGAKESSVEDITQEVFIKVYRFLSKHTRGKFTTWLYTITLNVVRDQYRTETRHSKRVKAMQDEGEASVYVETFYDDETKALHEQIQSLDEKYKVPIILHYFHDLTYAEIADVLKVSEGAIKTRMMRAKKQLKEKLEKVGERQ</sequence>
<dbReference type="InterPro" id="IPR013324">
    <property type="entry name" value="RNA_pol_sigma_r3/r4-like"/>
</dbReference>
<dbReference type="Gene3D" id="1.10.1740.10">
    <property type="match status" value="1"/>
</dbReference>
<name>A0AAJ2KTA6_ALKPS</name>
<dbReference type="InterPro" id="IPR013325">
    <property type="entry name" value="RNA_pol_sigma_r2"/>
</dbReference>
<feature type="domain" description="RNA polymerase sigma factor 70 region 4 type 2" evidence="8">
    <location>
        <begin position="114"/>
        <end position="165"/>
    </location>
</feature>
<gene>
    <name evidence="9" type="ORF">RYX45_03800</name>
</gene>
<evidence type="ECO:0000259" key="7">
    <source>
        <dbReference type="Pfam" id="PF04542"/>
    </source>
</evidence>
<dbReference type="Pfam" id="PF04542">
    <property type="entry name" value="Sigma70_r2"/>
    <property type="match status" value="1"/>
</dbReference>
<dbReference type="GO" id="GO:0003677">
    <property type="term" value="F:DNA binding"/>
    <property type="evidence" value="ECO:0007669"/>
    <property type="project" value="UniProtKB-KW"/>
</dbReference>
<dbReference type="GO" id="GO:0016987">
    <property type="term" value="F:sigma factor activity"/>
    <property type="evidence" value="ECO:0007669"/>
    <property type="project" value="UniProtKB-KW"/>
</dbReference>
<organism evidence="9 10">
    <name type="scientific">Alkalihalophilus pseudofirmus</name>
    <name type="common">Bacillus pseudofirmus</name>
    <dbReference type="NCBI Taxonomy" id="79885"/>
    <lineage>
        <taxon>Bacteria</taxon>
        <taxon>Bacillati</taxon>
        <taxon>Bacillota</taxon>
        <taxon>Bacilli</taxon>
        <taxon>Bacillales</taxon>
        <taxon>Bacillaceae</taxon>
        <taxon>Alkalihalophilus</taxon>
    </lineage>
</organism>
<comment type="caution">
    <text evidence="9">The sequence shown here is derived from an EMBL/GenBank/DDBJ whole genome shotgun (WGS) entry which is preliminary data.</text>
</comment>
<keyword evidence="4 6" id="KW-0238">DNA-binding</keyword>
<dbReference type="CDD" id="cd06171">
    <property type="entry name" value="Sigma70_r4"/>
    <property type="match status" value="1"/>
</dbReference>
<dbReference type="PROSITE" id="PS01063">
    <property type="entry name" value="SIGMA70_ECF"/>
    <property type="match status" value="1"/>
</dbReference>
<proteinExistence type="inferred from homology"/>
<evidence type="ECO:0000313" key="9">
    <source>
        <dbReference type="EMBL" id="MDV2884289.1"/>
    </source>
</evidence>
<evidence type="ECO:0000256" key="5">
    <source>
        <dbReference type="ARBA" id="ARBA00023163"/>
    </source>
</evidence>
<dbReference type="SUPFAM" id="SSF88659">
    <property type="entry name" value="Sigma3 and sigma4 domains of RNA polymerase sigma factors"/>
    <property type="match status" value="1"/>
</dbReference>
<dbReference type="GO" id="GO:0006950">
    <property type="term" value="P:response to stress"/>
    <property type="evidence" value="ECO:0007669"/>
    <property type="project" value="UniProtKB-ARBA"/>
</dbReference>
<dbReference type="Gene3D" id="1.10.10.10">
    <property type="entry name" value="Winged helix-like DNA-binding domain superfamily/Winged helix DNA-binding domain"/>
    <property type="match status" value="1"/>
</dbReference>
<dbReference type="AlphaFoldDB" id="A0AAJ2KTA6"/>
<dbReference type="InterPro" id="IPR014284">
    <property type="entry name" value="RNA_pol_sigma-70_dom"/>
</dbReference>
<keyword evidence="3 6" id="KW-0731">Sigma factor</keyword>
<dbReference type="InterPro" id="IPR000838">
    <property type="entry name" value="RNA_pol_sigma70_ECF_CS"/>
</dbReference>
<evidence type="ECO:0000256" key="4">
    <source>
        <dbReference type="ARBA" id="ARBA00023125"/>
    </source>
</evidence>
<dbReference type="InterPro" id="IPR036388">
    <property type="entry name" value="WH-like_DNA-bd_sf"/>
</dbReference>
<dbReference type="Pfam" id="PF08281">
    <property type="entry name" value="Sigma70_r4_2"/>
    <property type="match status" value="1"/>
</dbReference>
<keyword evidence="5 6" id="KW-0804">Transcription</keyword>
<comment type="similarity">
    <text evidence="1 6">Belongs to the sigma-70 factor family. ECF subfamily.</text>
</comment>
<dbReference type="InterPro" id="IPR007627">
    <property type="entry name" value="RNA_pol_sigma70_r2"/>
</dbReference>
<accession>A0AAJ2KTA6</accession>
<dbReference type="InterPro" id="IPR039425">
    <property type="entry name" value="RNA_pol_sigma-70-like"/>
</dbReference>
<dbReference type="RefSeq" id="WP_012958458.1">
    <property type="nucleotide sequence ID" value="NZ_CP117835.1"/>
</dbReference>
<protein>
    <recommendedName>
        <fullName evidence="6">RNA polymerase sigma factor</fullName>
    </recommendedName>
</protein>
<dbReference type="SUPFAM" id="SSF88946">
    <property type="entry name" value="Sigma2 domain of RNA polymerase sigma factors"/>
    <property type="match status" value="1"/>
</dbReference>
<evidence type="ECO:0000256" key="2">
    <source>
        <dbReference type="ARBA" id="ARBA00023015"/>
    </source>
</evidence>
<evidence type="ECO:0000256" key="6">
    <source>
        <dbReference type="RuleBase" id="RU000716"/>
    </source>
</evidence>
<dbReference type="EMBL" id="JAWJAY010000001">
    <property type="protein sequence ID" value="MDV2884289.1"/>
    <property type="molecule type" value="Genomic_DNA"/>
</dbReference>
<reference evidence="9" key="1">
    <citation type="submission" date="2023-10" db="EMBL/GenBank/DDBJ databases">
        <title>Screening of Alkalihalophilus pseudofirmusBZ-TG-HK211 and Its Alleviation of Salt Stress on Rapeseed Growth.</title>
        <authorList>
            <person name="Zhao B."/>
            <person name="Guo T."/>
        </authorList>
    </citation>
    <scope>NUCLEOTIDE SEQUENCE</scope>
    <source>
        <strain evidence="9">BZ-TG-HK211</strain>
    </source>
</reference>
<dbReference type="PANTHER" id="PTHR43133">
    <property type="entry name" value="RNA POLYMERASE ECF-TYPE SIGMA FACTO"/>
    <property type="match status" value="1"/>
</dbReference>
<dbReference type="GO" id="GO:0006352">
    <property type="term" value="P:DNA-templated transcription initiation"/>
    <property type="evidence" value="ECO:0007669"/>
    <property type="project" value="InterPro"/>
</dbReference>
<evidence type="ECO:0000256" key="3">
    <source>
        <dbReference type="ARBA" id="ARBA00023082"/>
    </source>
</evidence>
<evidence type="ECO:0000256" key="1">
    <source>
        <dbReference type="ARBA" id="ARBA00010641"/>
    </source>
</evidence>
<dbReference type="PANTHER" id="PTHR43133:SF60">
    <property type="entry name" value="RNA POLYMERASE SIGMA FACTOR SIGV"/>
    <property type="match status" value="1"/>
</dbReference>
<evidence type="ECO:0000313" key="10">
    <source>
        <dbReference type="Proteomes" id="UP001285636"/>
    </source>
</evidence>
<feature type="domain" description="RNA polymerase sigma-70 region 2" evidence="7">
    <location>
        <begin position="20"/>
        <end position="86"/>
    </location>
</feature>
<dbReference type="InterPro" id="IPR013249">
    <property type="entry name" value="RNA_pol_sigma70_r4_t2"/>
</dbReference>
<dbReference type="NCBIfam" id="TIGR02937">
    <property type="entry name" value="sigma70-ECF"/>
    <property type="match status" value="1"/>
</dbReference>
<dbReference type="Proteomes" id="UP001285636">
    <property type="component" value="Unassembled WGS sequence"/>
</dbReference>
<evidence type="ECO:0000259" key="8">
    <source>
        <dbReference type="Pfam" id="PF08281"/>
    </source>
</evidence>